<sequence length="71" mass="7593">MSFAHEHHDSQCYPPRVELAAAHVDRGEWACGLAIANGLIKCASAGGCPRQGDCSHAAQRMMNVIKTMLNG</sequence>
<reference evidence="1" key="1">
    <citation type="journal article" date="2007" name="J. Bacteriol.">
        <title>Comparative genome analysis of four magnetotactic bacteria reveals a complex set of group-specific genes implicated in magnetosome biomineralization and function.</title>
        <authorList>
            <person name="Richter M."/>
            <person name="Kube M."/>
            <person name="Bazylinski D.A."/>
            <person name="Lombardot T."/>
            <person name="Gloeckner F.O."/>
            <person name="Reinhardt R."/>
            <person name="Schueler D."/>
        </authorList>
    </citation>
    <scope>NUCLEOTIDE SEQUENCE</scope>
    <source>
        <strain evidence="1">MSR-1</strain>
    </source>
</reference>
<accession>A4TXC1</accession>
<protein>
    <submittedName>
        <fullName evidence="1">Uncharacterized protein</fullName>
    </submittedName>
</protein>
<proteinExistence type="predicted"/>
<organism evidence="1">
    <name type="scientific">Magnetospirillum gryphiswaldense</name>
    <dbReference type="NCBI Taxonomy" id="55518"/>
    <lineage>
        <taxon>Bacteria</taxon>
        <taxon>Pseudomonadati</taxon>
        <taxon>Pseudomonadota</taxon>
        <taxon>Alphaproteobacteria</taxon>
        <taxon>Rhodospirillales</taxon>
        <taxon>Rhodospirillaceae</taxon>
        <taxon>Magnetospirillum</taxon>
    </lineage>
</organism>
<dbReference type="RefSeq" id="WP_106001940.1">
    <property type="nucleotide sequence ID" value="NZ_CP027527.1"/>
</dbReference>
<name>A4TXC1_9PROT</name>
<gene>
    <name evidence="1" type="ORF">MGR_0603</name>
</gene>
<dbReference type="AlphaFoldDB" id="A4TXC1"/>
<evidence type="ECO:0000313" key="1">
    <source>
        <dbReference type="EMBL" id="CAM75278.1"/>
    </source>
</evidence>
<dbReference type="EMBL" id="CU459003">
    <property type="protein sequence ID" value="CAM75278.1"/>
    <property type="molecule type" value="Genomic_DNA"/>
</dbReference>